<dbReference type="GO" id="GO:0003899">
    <property type="term" value="F:DNA-directed RNA polymerase activity"/>
    <property type="evidence" value="ECO:0007669"/>
    <property type="project" value="InterPro"/>
</dbReference>
<dbReference type="InterPro" id="IPR036643">
    <property type="entry name" value="RNApol_insert_sf"/>
</dbReference>
<dbReference type="InterPro" id="IPR022842">
    <property type="entry name" value="RNAP_Rpo3/Rpb3/RPAC1"/>
</dbReference>
<name>A0A7S3C6J8_9VIRI</name>
<dbReference type="Pfam" id="PF01000">
    <property type="entry name" value="RNA_pol_A_bac"/>
    <property type="match status" value="1"/>
</dbReference>
<dbReference type="PROSITE" id="PS00446">
    <property type="entry name" value="RNA_POL_D_30KD"/>
    <property type="match status" value="1"/>
</dbReference>
<dbReference type="NCBIfam" id="NF001988">
    <property type="entry name" value="PRK00783.1"/>
    <property type="match status" value="1"/>
</dbReference>
<accession>A0A7S3C6J8</accession>
<dbReference type="Pfam" id="PF01193">
    <property type="entry name" value="RNA_pol_L"/>
    <property type="match status" value="1"/>
</dbReference>
<sequence length="309" mass="33932">MEAVRPFARVPKMSVRSLTDDRMEFVLSQTDTSVANALRRTMIAEVATIAVDLVEMETNSSALNDEFIAHRLGLVPLLSSAVGQMELARDTDAEDDEWPAGVPFELHVKNTGDQPLDVTSRDLVNKGQNDLQRSVVPVDNANSSSAGILIAKLGRNQEIKLRCIARKGIGKDHAKWNPTATVVYQFKPTININDALVATLSLREKQAYIESWTAKPDRPVVRLNQQTGAIDVVDAEAYNYDEEEKLWAEENGKAGLAEVVQSQDTFIFTVESTGVLPPEVIVLSAIDSLEAKLSGLVNSMNMWGNNVVQ</sequence>
<dbReference type="InterPro" id="IPR011262">
    <property type="entry name" value="DNA-dir_RNA_pol_insert"/>
</dbReference>
<proteinExistence type="inferred from homology"/>
<dbReference type="HAMAP" id="MF_00320">
    <property type="entry name" value="RNApol_arch_Rpo3"/>
    <property type="match status" value="1"/>
</dbReference>
<evidence type="ECO:0000256" key="1">
    <source>
        <dbReference type="ARBA" id="ARBA00022478"/>
    </source>
</evidence>
<feature type="domain" description="DNA-directed RNA polymerase RpoA/D/Rpb3-type" evidence="4">
    <location>
        <begin position="22"/>
        <end position="299"/>
    </location>
</feature>
<evidence type="ECO:0000256" key="3">
    <source>
        <dbReference type="ARBA" id="ARBA00025804"/>
    </source>
</evidence>
<dbReference type="GO" id="GO:0003677">
    <property type="term" value="F:DNA binding"/>
    <property type="evidence" value="ECO:0007669"/>
    <property type="project" value="InterPro"/>
</dbReference>
<keyword evidence="2" id="KW-0804">Transcription</keyword>
<dbReference type="Gene3D" id="3.30.1360.10">
    <property type="entry name" value="RNA polymerase, RBP11-like subunit"/>
    <property type="match status" value="1"/>
</dbReference>
<reference evidence="5" key="1">
    <citation type="submission" date="2021-01" db="EMBL/GenBank/DDBJ databases">
        <authorList>
            <person name="Corre E."/>
            <person name="Pelletier E."/>
            <person name="Niang G."/>
            <person name="Scheremetjew M."/>
            <person name="Finn R."/>
            <person name="Kale V."/>
            <person name="Holt S."/>
            <person name="Cochrane G."/>
            <person name="Meng A."/>
            <person name="Brown T."/>
            <person name="Cohen L."/>
        </authorList>
    </citation>
    <scope>NUCLEOTIDE SEQUENCE</scope>
    <source>
        <strain evidence="5">RCC927</strain>
    </source>
</reference>
<dbReference type="PANTHER" id="PTHR11800">
    <property type="entry name" value="DNA-DIRECTED RNA POLYMERASE"/>
    <property type="match status" value="1"/>
</dbReference>
<dbReference type="PANTHER" id="PTHR11800:SF2">
    <property type="entry name" value="DNA-DIRECTED RNA POLYMERASE II SUBUNIT RPB3"/>
    <property type="match status" value="1"/>
</dbReference>
<dbReference type="Gene3D" id="2.170.120.12">
    <property type="entry name" value="DNA-directed RNA polymerase, insert domain"/>
    <property type="match status" value="1"/>
</dbReference>
<dbReference type="InterPro" id="IPR036603">
    <property type="entry name" value="RBP11-like"/>
</dbReference>
<evidence type="ECO:0000313" key="5">
    <source>
        <dbReference type="EMBL" id="CAE0154675.1"/>
    </source>
</evidence>
<dbReference type="SMART" id="SM00662">
    <property type="entry name" value="RPOLD"/>
    <property type="match status" value="1"/>
</dbReference>
<organism evidence="5">
    <name type="scientific">Prasinoderma singulare</name>
    <dbReference type="NCBI Taxonomy" id="676789"/>
    <lineage>
        <taxon>Eukaryota</taxon>
        <taxon>Viridiplantae</taxon>
        <taxon>Prasinodermophyta</taxon>
        <taxon>Prasinodermophyceae</taxon>
        <taxon>Prasinodermales</taxon>
        <taxon>Prasinodermaceae</taxon>
        <taxon>Prasinoderma</taxon>
    </lineage>
</organism>
<keyword evidence="1" id="KW-0240">DNA-directed RNA polymerase</keyword>
<dbReference type="AlphaFoldDB" id="A0A7S3C6J8"/>
<dbReference type="SUPFAM" id="SSF55257">
    <property type="entry name" value="RBP11-like subunits of RNA polymerase"/>
    <property type="match status" value="1"/>
</dbReference>
<evidence type="ECO:0000256" key="2">
    <source>
        <dbReference type="ARBA" id="ARBA00023163"/>
    </source>
</evidence>
<dbReference type="InterPro" id="IPR001514">
    <property type="entry name" value="DNA-dir_RNA_pol_30-40kDasu_CS"/>
</dbReference>
<dbReference type="SUPFAM" id="SSF56553">
    <property type="entry name" value="Insert subdomain of RNA polymerase alpha subunit"/>
    <property type="match status" value="1"/>
</dbReference>
<dbReference type="GO" id="GO:0005665">
    <property type="term" value="C:RNA polymerase II, core complex"/>
    <property type="evidence" value="ECO:0007669"/>
    <property type="project" value="TreeGrafter"/>
</dbReference>
<evidence type="ECO:0000259" key="4">
    <source>
        <dbReference type="SMART" id="SM00662"/>
    </source>
</evidence>
<comment type="similarity">
    <text evidence="3">Belongs to the archaeal Rpo3/eukaryotic RPB3 RNA polymerase subunit family.</text>
</comment>
<dbReference type="GO" id="GO:0046983">
    <property type="term" value="F:protein dimerization activity"/>
    <property type="evidence" value="ECO:0007669"/>
    <property type="project" value="InterPro"/>
</dbReference>
<dbReference type="InterPro" id="IPR011263">
    <property type="entry name" value="DNA-dir_RNA_pol_RpoA/D/Rpb3"/>
</dbReference>
<gene>
    <name evidence="5" type="ORF">PSIN1315_LOCUS14783</name>
</gene>
<dbReference type="EMBL" id="HBHY01023029">
    <property type="protein sequence ID" value="CAE0154675.1"/>
    <property type="molecule type" value="Transcribed_RNA"/>
</dbReference>
<dbReference type="GO" id="GO:0006366">
    <property type="term" value="P:transcription by RNA polymerase II"/>
    <property type="evidence" value="ECO:0007669"/>
    <property type="project" value="TreeGrafter"/>
</dbReference>
<dbReference type="InterPro" id="IPR050518">
    <property type="entry name" value="Rpo3/RPB3_RNA_Pol_subunit"/>
</dbReference>
<protein>
    <recommendedName>
        <fullName evidence="4">DNA-directed RNA polymerase RpoA/D/Rpb3-type domain-containing protein</fullName>
    </recommendedName>
</protein>